<evidence type="ECO:0000313" key="2">
    <source>
        <dbReference type="Proteomes" id="UP000286211"/>
    </source>
</evidence>
<accession>A0A3R6J4S4</accession>
<sequence length="61" mass="6984">MIGDKIMATAIKAIPTLHGKEAKEFLRHAEEAERNFKGFKNIEKHPYCVMARNILEKAGMR</sequence>
<proteinExistence type="predicted"/>
<name>A0A3R6J4S4_9BACT</name>
<dbReference type="Proteomes" id="UP000286211">
    <property type="component" value="Unassembled WGS sequence"/>
</dbReference>
<dbReference type="EMBL" id="QRNB01000031">
    <property type="protein sequence ID" value="RHK10476.1"/>
    <property type="molecule type" value="Genomic_DNA"/>
</dbReference>
<dbReference type="AlphaFoldDB" id="A0A3R6J4S4"/>
<protein>
    <submittedName>
        <fullName evidence="1">Uncharacterized protein</fullName>
    </submittedName>
</protein>
<comment type="caution">
    <text evidence="1">The sequence shown here is derived from an EMBL/GenBank/DDBJ whole genome shotgun (WGS) entry which is preliminary data.</text>
</comment>
<gene>
    <name evidence="1" type="ORF">DW079_07295</name>
</gene>
<evidence type="ECO:0000313" key="1">
    <source>
        <dbReference type="EMBL" id="RHK10476.1"/>
    </source>
</evidence>
<organism evidence="1 2">
    <name type="scientific">Segatella copri</name>
    <dbReference type="NCBI Taxonomy" id="165179"/>
    <lineage>
        <taxon>Bacteria</taxon>
        <taxon>Pseudomonadati</taxon>
        <taxon>Bacteroidota</taxon>
        <taxon>Bacteroidia</taxon>
        <taxon>Bacteroidales</taxon>
        <taxon>Prevotellaceae</taxon>
        <taxon>Segatella</taxon>
    </lineage>
</organism>
<reference evidence="1 2" key="1">
    <citation type="submission" date="2018-08" db="EMBL/GenBank/DDBJ databases">
        <title>A genome reference for cultivated species of the human gut microbiota.</title>
        <authorList>
            <person name="Zou Y."/>
            <person name="Xue W."/>
            <person name="Luo G."/>
        </authorList>
    </citation>
    <scope>NUCLEOTIDE SEQUENCE [LARGE SCALE GENOMIC DNA]</scope>
    <source>
        <strain evidence="1 2">AF46-2NS</strain>
    </source>
</reference>